<sequence>MSPATHVLLVPVLFLSLTILGTLSFAEDVMSKEDIGLKSEKLTHIHFYVRDVDSGPNITDVVVARRPATNVTMSASEAGFGTVHVIDIPLRVGPEVGSKQIGSMQGMATAVSQSDPAVFSLAFTFVFTEGKHKGSTLVVLGWNPADEKIRELPILGGTGLFRFARGYALTSTYFRYDPKIGLAIYEYDLYILHY</sequence>
<protein>
    <submittedName>
        <fullName evidence="1">Uncharacterized protein</fullName>
    </submittedName>
</protein>
<organism evidence="1 2">
    <name type="scientific">Melastoma candidum</name>
    <dbReference type="NCBI Taxonomy" id="119954"/>
    <lineage>
        <taxon>Eukaryota</taxon>
        <taxon>Viridiplantae</taxon>
        <taxon>Streptophyta</taxon>
        <taxon>Embryophyta</taxon>
        <taxon>Tracheophyta</taxon>
        <taxon>Spermatophyta</taxon>
        <taxon>Magnoliopsida</taxon>
        <taxon>eudicotyledons</taxon>
        <taxon>Gunneridae</taxon>
        <taxon>Pentapetalae</taxon>
        <taxon>rosids</taxon>
        <taxon>malvids</taxon>
        <taxon>Myrtales</taxon>
        <taxon>Melastomataceae</taxon>
        <taxon>Melastomatoideae</taxon>
        <taxon>Melastomateae</taxon>
        <taxon>Melastoma</taxon>
    </lineage>
</organism>
<gene>
    <name evidence="1" type="ORF">MLD38_019545</name>
</gene>
<keyword evidence="2" id="KW-1185">Reference proteome</keyword>
<evidence type="ECO:0000313" key="2">
    <source>
        <dbReference type="Proteomes" id="UP001057402"/>
    </source>
</evidence>
<reference evidence="2" key="1">
    <citation type="journal article" date="2023" name="Front. Plant Sci.">
        <title>Chromosomal-level genome assembly of Melastoma candidum provides insights into trichome evolution.</title>
        <authorList>
            <person name="Zhong Y."/>
            <person name="Wu W."/>
            <person name="Sun C."/>
            <person name="Zou P."/>
            <person name="Liu Y."/>
            <person name="Dai S."/>
            <person name="Zhou R."/>
        </authorList>
    </citation>
    <scope>NUCLEOTIDE SEQUENCE [LARGE SCALE GENOMIC DNA]</scope>
</reference>
<name>A0ACB9QXE3_9MYRT</name>
<evidence type="ECO:0000313" key="1">
    <source>
        <dbReference type="EMBL" id="KAI4371290.1"/>
    </source>
</evidence>
<accession>A0ACB9QXE3</accession>
<dbReference type="EMBL" id="CM042884">
    <property type="protein sequence ID" value="KAI4371290.1"/>
    <property type="molecule type" value="Genomic_DNA"/>
</dbReference>
<dbReference type="Proteomes" id="UP001057402">
    <property type="component" value="Chromosome 5"/>
</dbReference>
<comment type="caution">
    <text evidence="1">The sequence shown here is derived from an EMBL/GenBank/DDBJ whole genome shotgun (WGS) entry which is preliminary data.</text>
</comment>
<proteinExistence type="predicted"/>